<dbReference type="PROSITE" id="PS50885">
    <property type="entry name" value="HAMP"/>
    <property type="match status" value="1"/>
</dbReference>
<dbReference type="InterPro" id="IPR003594">
    <property type="entry name" value="HATPase_dom"/>
</dbReference>
<evidence type="ECO:0000256" key="1">
    <source>
        <dbReference type="ARBA" id="ARBA00000085"/>
    </source>
</evidence>
<dbReference type="Proteomes" id="UP000525389">
    <property type="component" value="Unassembled WGS sequence"/>
</dbReference>
<keyword evidence="6 12" id="KW-0812">Transmembrane</keyword>
<dbReference type="InterPro" id="IPR050428">
    <property type="entry name" value="TCS_sensor_his_kinase"/>
</dbReference>
<keyword evidence="8 12" id="KW-1133">Transmembrane helix</keyword>
<dbReference type="PANTHER" id="PTHR45436:SF5">
    <property type="entry name" value="SENSOR HISTIDINE KINASE TRCS"/>
    <property type="match status" value="1"/>
</dbReference>
<comment type="catalytic activity">
    <reaction evidence="1">
        <text>ATP + protein L-histidine = ADP + protein N-phospho-L-histidine.</text>
        <dbReference type="EC" id="2.7.13.3"/>
    </reaction>
</comment>
<evidence type="ECO:0000256" key="12">
    <source>
        <dbReference type="SAM" id="Phobius"/>
    </source>
</evidence>
<dbReference type="Pfam" id="PF00512">
    <property type="entry name" value="HisKA"/>
    <property type="match status" value="1"/>
</dbReference>
<dbReference type="Gene3D" id="1.10.287.130">
    <property type="match status" value="1"/>
</dbReference>
<keyword evidence="5" id="KW-0808">Transferase</keyword>
<feature type="domain" description="HAMP" evidence="14">
    <location>
        <begin position="172"/>
        <end position="222"/>
    </location>
</feature>
<feature type="region of interest" description="Disordered" evidence="11">
    <location>
        <begin position="415"/>
        <end position="440"/>
    </location>
</feature>
<evidence type="ECO:0000259" key="13">
    <source>
        <dbReference type="PROSITE" id="PS50109"/>
    </source>
</evidence>
<dbReference type="CDD" id="cd00082">
    <property type="entry name" value="HisKA"/>
    <property type="match status" value="1"/>
</dbReference>
<name>A0A7W8GFM7_9DEIO</name>
<dbReference type="RefSeq" id="WP_343057745.1">
    <property type="nucleotide sequence ID" value="NZ_JACHFN010000007.1"/>
</dbReference>
<evidence type="ECO:0000256" key="10">
    <source>
        <dbReference type="ARBA" id="ARBA00023136"/>
    </source>
</evidence>
<keyword evidence="7 15" id="KW-0418">Kinase</keyword>
<dbReference type="Gene3D" id="3.30.565.10">
    <property type="entry name" value="Histidine kinase-like ATPase, C-terminal domain"/>
    <property type="match status" value="1"/>
</dbReference>
<dbReference type="SMART" id="SM00387">
    <property type="entry name" value="HATPase_c"/>
    <property type="match status" value="1"/>
</dbReference>
<comment type="caution">
    <text evidence="15">The sequence shown here is derived from an EMBL/GenBank/DDBJ whole genome shotgun (WGS) entry which is preliminary data.</text>
</comment>
<sequence>MTQAMRLRPKLVLLSVGVTLLSLLALSGAVGLLLWRAEVAALTQAVSGQADALLDLAVRTPGPLPAGAEALLYREGAASSARAFEDGRPVWTGGTPDPALLALPPAPTAAVDRPLRHRDLIVAVRRSGRDAVQVGRSLTPIRRTLERYGLVALGAGAGLAALAGLVTAWVVGATLRPLERLAARVRRLGDPLPVPGVLARGEVGDLARALDLSLAELRDQREREALFLANASHELRTPVAALIADVQHARSRPRSPQELAAALARTERTALRLRELTGNLLSLTRARQAPSYTPTDLLALAGDVVDRLHPLAAERGLDLLLDGEPAQARVDPDLVTRALENLVGNALKFTPRGEVRVSVHALGAYAELRVEDSGPGMPEGVETLFEPFARGPARQEGSGLGLTVVREVAQAHGGRVRLERRSQGGTRARLVLPGEPPPSP</sequence>
<evidence type="ECO:0000256" key="6">
    <source>
        <dbReference type="ARBA" id="ARBA00022692"/>
    </source>
</evidence>
<keyword evidence="16" id="KW-1185">Reference proteome</keyword>
<dbReference type="EC" id="2.7.13.3" evidence="3"/>
<dbReference type="InterPro" id="IPR004358">
    <property type="entry name" value="Sig_transdc_His_kin-like_C"/>
</dbReference>
<accession>A0A7W8GFM7</accession>
<keyword evidence="10 12" id="KW-0472">Membrane</keyword>
<dbReference type="InterPro" id="IPR036097">
    <property type="entry name" value="HisK_dim/P_sf"/>
</dbReference>
<feature type="domain" description="Histidine kinase" evidence="13">
    <location>
        <begin position="230"/>
        <end position="436"/>
    </location>
</feature>
<evidence type="ECO:0000256" key="3">
    <source>
        <dbReference type="ARBA" id="ARBA00012438"/>
    </source>
</evidence>
<dbReference type="Pfam" id="PF02518">
    <property type="entry name" value="HATPase_c"/>
    <property type="match status" value="1"/>
</dbReference>
<proteinExistence type="predicted"/>
<comment type="subcellular location">
    <subcellularLocation>
        <location evidence="2">Membrane</location>
    </subcellularLocation>
</comment>
<dbReference type="PANTHER" id="PTHR45436">
    <property type="entry name" value="SENSOR HISTIDINE KINASE YKOH"/>
    <property type="match status" value="1"/>
</dbReference>
<evidence type="ECO:0000256" key="5">
    <source>
        <dbReference type="ARBA" id="ARBA00022679"/>
    </source>
</evidence>
<dbReference type="SUPFAM" id="SSF55874">
    <property type="entry name" value="ATPase domain of HSP90 chaperone/DNA topoisomerase II/histidine kinase"/>
    <property type="match status" value="1"/>
</dbReference>
<dbReference type="InterPro" id="IPR036890">
    <property type="entry name" value="HATPase_C_sf"/>
</dbReference>
<evidence type="ECO:0000256" key="9">
    <source>
        <dbReference type="ARBA" id="ARBA00023012"/>
    </source>
</evidence>
<evidence type="ECO:0000313" key="15">
    <source>
        <dbReference type="EMBL" id="MBB5234791.1"/>
    </source>
</evidence>
<dbReference type="SUPFAM" id="SSF47384">
    <property type="entry name" value="Homodimeric domain of signal transducing histidine kinase"/>
    <property type="match status" value="1"/>
</dbReference>
<evidence type="ECO:0000256" key="7">
    <source>
        <dbReference type="ARBA" id="ARBA00022777"/>
    </source>
</evidence>
<organism evidence="15 16">
    <name type="scientific">Deinococcus budaensis</name>
    <dbReference type="NCBI Taxonomy" id="1665626"/>
    <lineage>
        <taxon>Bacteria</taxon>
        <taxon>Thermotogati</taxon>
        <taxon>Deinococcota</taxon>
        <taxon>Deinococci</taxon>
        <taxon>Deinococcales</taxon>
        <taxon>Deinococcaceae</taxon>
        <taxon>Deinococcus</taxon>
    </lineage>
</organism>
<dbReference type="InterPro" id="IPR003661">
    <property type="entry name" value="HisK_dim/P_dom"/>
</dbReference>
<evidence type="ECO:0000256" key="11">
    <source>
        <dbReference type="SAM" id="MobiDB-lite"/>
    </source>
</evidence>
<reference evidence="15 16" key="1">
    <citation type="submission" date="2020-08" db="EMBL/GenBank/DDBJ databases">
        <title>Genomic Encyclopedia of Type Strains, Phase IV (KMG-IV): sequencing the most valuable type-strain genomes for metagenomic binning, comparative biology and taxonomic classification.</title>
        <authorList>
            <person name="Goeker M."/>
        </authorList>
    </citation>
    <scope>NUCLEOTIDE SEQUENCE [LARGE SCALE GENOMIC DNA]</scope>
    <source>
        <strain evidence="15 16">DSM 101791</strain>
    </source>
</reference>
<dbReference type="CDD" id="cd00075">
    <property type="entry name" value="HATPase"/>
    <property type="match status" value="1"/>
</dbReference>
<keyword evidence="4" id="KW-0597">Phosphoprotein</keyword>
<dbReference type="PROSITE" id="PS50109">
    <property type="entry name" value="HIS_KIN"/>
    <property type="match status" value="1"/>
</dbReference>
<evidence type="ECO:0000256" key="8">
    <source>
        <dbReference type="ARBA" id="ARBA00022989"/>
    </source>
</evidence>
<evidence type="ECO:0000313" key="16">
    <source>
        <dbReference type="Proteomes" id="UP000525389"/>
    </source>
</evidence>
<dbReference type="Pfam" id="PF00672">
    <property type="entry name" value="HAMP"/>
    <property type="match status" value="1"/>
</dbReference>
<dbReference type="InterPro" id="IPR003660">
    <property type="entry name" value="HAMP_dom"/>
</dbReference>
<evidence type="ECO:0000256" key="2">
    <source>
        <dbReference type="ARBA" id="ARBA00004370"/>
    </source>
</evidence>
<evidence type="ECO:0000259" key="14">
    <source>
        <dbReference type="PROSITE" id="PS50885"/>
    </source>
</evidence>
<dbReference type="PRINTS" id="PR00344">
    <property type="entry name" value="BCTRLSENSOR"/>
</dbReference>
<dbReference type="AlphaFoldDB" id="A0A7W8GFM7"/>
<protein>
    <recommendedName>
        <fullName evidence="3">histidine kinase</fullName>
        <ecNumber evidence="3">2.7.13.3</ecNumber>
    </recommendedName>
</protein>
<dbReference type="GO" id="GO:0000155">
    <property type="term" value="F:phosphorelay sensor kinase activity"/>
    <property type="evidence" value="ECO:0007669"/>
    <property type="project" value="InterPro"/>
</dbReference>
<dbReference type="InterPro" id="IPR005467">
    <property type="entry name" value="His_kinase_dom"/>
</dbReference>
<feature type="transmembrane region" description="Helical" evidence="12">
    <location>
        <begin position="148"/>
        <end position="171"/>
    </location>
</feature>
<gene>
    <name evidence="15" type="ORF">HNQ09_002234</name>
</gene>
<dbReference type="GO" id="GO:0005886">
    <property type="term" value="C:plasma membrane"/>
    <property type="evidence" value="ECO:0007669"/>
    <property type="project" value="TreeGrafter"/>
</dbReference>
<dbReference type="SMART" id="SM00388">
    <property type="entry name" value="HisKA"/>
    <property type="match status" value="1"/>
</dbReference>
<keyword evidence="9" id="KW-0902">Two-component regulatory system</keyword>
<evidence type="ECO:0000256" key="4">
    <source>
        <dbReference type="ARBA" id="ARBA00022553"/>
    </source>
</evidence>
<dbReference type="EMBL" id="JACHFN010000007">
    <property type="protein sequence ID" value="MBB5234791.1"/>
    <property type="molecule type" value="Genomic_DNA"/>
</dbReference>